<evidence type="ECO:0000313" key="3">
    <source>
        <dbReference type="Proteomes" id="UP000005408"/>
    </source>
</evidence>
<dbReference type="OMA" id="ETECPCK"/>
<feature type="chain" id="PRO_5036494147" evidence="1">
    <location>
        <begin position="20"/>
        <end position="256"/>
    </location>
</feature>
<evidence type="ECO:0000256" key="1">
    <source>
        <dbReference type="SAM" id="SignalP"/>
    </source>
</evidence>
<dbReference type="Proteomes" id="UP000005408">
    <property type="component" value="Unassembled WGS sequence"/>
</dbReference>
<dbReference type="AlphaFoldDB" id="A0A8W8HXB2"/>
<dbReference type="EnsemblMetazoa" id="G11371.1">
    <property type="protein sequence ID" value="G11371.1:cds"/>
    <property type="gene ID" value="G11371"/>
</dbReference>
<organism evidence="2 3">
    <name type="scientific">Magallana gigas</name>
    <name type="common">Pacific oyster</name>
    <name type="synonym">Crassostrea gigas</name>
    <dbReference type="NCBI Taxonomy" id="29159"/>
    <lineage>
        <taxon>Eukaryota</taxon>
        <taxon>Metazoa</taxon>
        <taxon>Spiralia</taxon>
        <taxon>Lophotrochozoa</taxon>
        <taxon>Mollusca</taxon>
        <taxon>Bivalvia</taxon>
        <taxon>Autobranchia</taxon>
        <taxon>Pteriomorphia</taxon>
        <taxon>Ostreida</taxon>
        <taxon>Ostreoidea</taxon>
        <taxon>Ostreidae</taxon>
        <taxon>Magallana</taxon>
    </lineage>
</organism>
<reference evidence="2" key="1">
    <citation type="submission" date="2022-08" db="UniProtKB">
        <authorList>
            <consortium name="EnsemblMetazoa"/>
        </authorList>
    </citation>
    <scope>IDENTIFICATION</scope>
    <source>
        <strain evidence="2">05x7-T-G4-1.051#20</strain>
    </source>
</reference>
<feature type="signal peptide" evidence="1">
    <location>
        <begin position="1"/>
        <end position="19"/>
    </location>
</feature>
<dbReference type="OrthoDB" id="6137951at2759"/>
<accession>A0A8W8HXB2</accession>
<keyword evidence="1" id="KW-0732">Signal</keyword>
<protein>
    <submittedName>
        <fullName evidence="2">Uncharacterized protein</fullName>
    </submittedName>
</protein>
<proteinExistence type="predicted"/>
<keyword evidence="3" id="KW-1185">Reference proteome</keyword>
<name>A0A8W8HXB2_MAGGI</name>
<sequence>MKMNDLVLLLVSVPVLIHGETECPCKTISIPHEETSNEVHPYQRLIFEPISVRRVFDMTTFTVTYIADIRGPADAISKFNGTVRRIYDGSENPILEARLAIPAMETQTNNPIAFILSSESTSSSFVMDINKTQTADKQTDFRGNRCHFTTSSTTVGNTFRYIGRTSCPDKVSSYFKPILSKRGKGVLSFEEIDELKEKKYFNSTTSNDGTEASFSINPIGMLVDGIKMESLKFQILTISKNELDLVAFNVWSFDIV</sequence>
<evidence type="ECO:0000313" key="2">
    <source>
        <dbReference type="EnsemblMetazoa" id="G11371.1:cds"/>
    </source>
</evidence>